<dbReference type="Proteomes" id="UP001295469">
    <property type="component" value="Chromosome C06"/>
</dbReference>
<evidence type="ECO:0000313" key="1">
    <source>
        <dbReference type="EMBL" id="CAF2064322.1"/>
    </source>
</evidence>
<dbReference type="EMBL" id="HG994370">
    <property type="protein sequence ID" value="CAF2064322.1"/>
    <property type="molecule type" value="Genomic_DNA"/>
</dbReference>
<sequence>MAIQLRSVQNTSSSRLRATAVVLFQPPLTWNIFFVHLASPKHFFPTNRACRLASHMSQLLSTQTTFTHLPP</sequence>
<reference evidence="1" key="1">
    <citation type="submission" date="2021-01" db="EMBL/GenBank/DDBJ databases">
        <authorList>
            <consortium name="Genoscope - CEA"/>
            <person name="William W."/>
        </authorList>
    </citation>
    <scope>NUCLEOTIDE SEQUENCE</scope>
</reference>
<protein>
    <submittedName>
        <fullName evidence="1">(rape) hypothetical protein</fullName>
    </submittedName>
</protein>
<organism evidence="1">
    <name type="scientific">Brassica napus</name>
    <name type="common">Rape</name>
    <dbReference type="NCBI Taxonomy" id="3708"/>
    <lineage>
        <taxon>Eukaryota</taxon>
        <taxon>Viridiplantae</taxon>
        <taxon>Streptophyta</taxon>
        <taxon>Embryophyta</taxon>
        <taxon>Tracheophyta</taxon>
        <taxon>Spermatophyta</taxon>
        <taxon>Magnoliopsida</taxon>
        <taxon>eudicotyledons</taxon>
        <taxon>Gunneridae</taxon>
        <taxon>Pentapetalae</taxon>
        <taxon>rosids</taxon>
        <taxon>malvids</taxon>
        <taxon>Brassicales</taxon>
        <taxon>Brassicaceae</taxon>
        <taxon>Brassiceae</taxon>
        <taxon>Brassica</taxon>
    </lineage>
</organism>
<dbReference type="Gramene" id="CDX72888">
    <property type="protein sequence ID" value="CDX72888"/>
    <property type="gene ID" value="GSBRNA2T00103301001"/>
</dbReference>
<name>A0A816QXE1_BRANA</name>
<accession>A0A816QXE1</accession>
<proteinExistence type="predicted"/>
<gene>
    <name evidence="1" type="ORF">DARMORV10_C06P46500.1</name>
</gene>
<dbReference type="AlphaFoldDB" id="A0A816QXE1"/>